<dbReference type="EMBL" id="BARW01026827">
    <property type="protein sequence ID" value="GAJ09727.1"/>
    <property type="molecule type" value="Genomic_DNA"/>
</dbReference>
<accession>X1V1L6</accession>
<sequence>GDKLVGGMPQYEDQAPWVLLPPNWQSSGIEIKKEYMKKGWMWAYVKEIDAYRCPSDRRKNVAHYKYAFRSGRNKSSAQVWA</sequence>
<comment type="caution">
    <text evidence="1">The sequence shown here is derived from an EMBL/GenBank/DDBJ whole genome shotgun (WGS) entry which is preliminary data.</text>
</comment>
<evidence type="ECO:0000313" key="1">
    <source>
        <dbReference type="EMBL" id="GAJ09727.1"/>
    </source>
</evidence>
<reference evidence="1" key="1">
    <citation type="journal article" date="2014" name="Front. Microbiol.">
        <title>High frequency of phylogenetically diverse reductive dehalogenase-homologous genes in deep subseafloor sedimentary metagenomes.</title>
        <authorList>
            <person name="Kawai M."/>
            <person name="Futagami T."/>
            <person name="Toyoda A."/>
            <person name="Takaki Y."/>
            <person name="Nishi S."/>
            <person name="Hori S."/>
            <person name="Arai W."/>
            <person name="Tsubouchi T."/>
            <person name="Morono Y."/>
            <person name="Uchiyama I."/>
            <person name="Ito T."/>
            <person name="Fujiyama A."/>
            <person name="Inagaki F."/>
            <person name="Takami H."/>
        </authorList>
    </citation>
    <scope>NUCLEOTIDE SEQUENCE</scope>
    <source>
        <strain evidence="1">Expedition CK06-06</strain>
    </source>
</reference>
<feature type="non-terminal residue" evidence="1">
    <location>
        <position position="1"/>
    </location>
</feature>
<organism evidence="1">
    <name type="scientific">marine sediment metagenome</name>
    <dbReference type="NCBI Taxonomy" id="412755"/>
    <lineage>
        <taxon>unclassified sequences</taxon>
        <taxon>metagenomes</taxon>
        <taxon>ecological metagenomes</taxon>
    </lineage>
</organism>
<name>X1V1L6_9ZZZZ</name>
<protein>
    <submittedName>
        <fullName evidence="1">Uncharacterized protein</fullName>
    </submittedName>
</protein>
<dbReference type="AlphaFoldDB" id="X1V1L6"/>
<proteinExistence type="predicted"/>
<gene>
    <name evidence="1" type="ORF">S12H4_43671</name>
</gene>